<dbReference type="Proteomes" id="UP001642484">
    <property type="component" value="Unassembled WGS sequence"/>
</dbReference>
<dbReference type="PROSITE" id="PS50088">
    <property type="entry name" value="ANK_REPEAT"/>
    <property type="match status" value="1"/>
</dbReference>
<keyword evidence="6" id="KW-1185">Reference proteome</keyword>
<dbReference type="SMART" id="SM00248">
    <property type="entry name" value="ANK"/>
    <property type="match status" value="2"/>
</dbReference>
<feature type="repeat" description="ANK" evidence="3">
    <location>
        <begin position="161"/>
        <end position="194"/>
    </location>
</feature>
<protein>
    <submittedName>
        <fullName evidence="5">Uncharacterized protein</fullName>
    </submittedName>
</protein>
<proteinExistence type="predicted"/>
<dbReference type="Pfam" id="PF12796">
    <property type="entry name" value="Ank_2"/>
    <property type="match status" value="1"/>
</dbReference>
<accession>A0ABP0IFP3</accession>
<evidence type="ECO:0000256" key="4">
    <source>
        <dbReference type="SAM" id="MobiDB-lite"/>
    </source>
</evidence>
<dbReference type="EMBL" id="CAXAMN010002803">
    <property type="protein sequence ID" value="CAK9001410.1"/>
    <property type="molecule type" value="Genomic_DNA"/>
</dbReference>
<evidence type="ECO:0000313" key="5">
    <source>
        <dbReference type="EMBL" id="CAK9001410.1"/>
    </source>
</evidence>
<evidence type="ECO:0000313" key="6">
    <source>
        <dbReference type="Proteomes" id="UP001642484"/>
    </source>
</evidence>
<organism evidence="5 6">
    <name type="scientific">Durusdinium trenchii</name>
    <dbReference type="NCBI Taxonomy" id="1381693"/>
    <lineage>
        <taxon>Eukaryota</taxon>
        <taxon>Sar</taxon>
        <taxon>Alveolata</taxon>
        <taxon>Dinophyceae</taxon>
        <taxon>Suessiales</taxon>
        <taxon>Symbiodiniaceae</taxon>
        <taxon>Durusdinium</taxon>
    </lineage>
</organism>
<feature type="region of interest" description="Disordered" evidence="4">
    <location>
        <begin position="63"/>
        <end position="117"/>
    </location>
</feature>
<dbReference type="SUPFAM" id="SSF48403">
    <property type="entry name" value="Ankyrin repeat"/>
    <property type="match status" value="1"/>
</dbReference>
<reference evidence="5 6" key="1">
    <citation type="submission" date="2024-02" db="EMBL/GenBank/DDBJ databases">
        <authorList>
            <person name="Chen Y."/>
            <person name="Shah S."/>
            <person name="Dougan E. K."/>
            <person name="Thang M."/>
            <person name="Chan C."/>
        </authorList>
    </citation>
    <scope>NUCLEOTIDE SEQUENCE [LARGE SCALE GENOMIC DNA]</scope>
</reference>
<evidence type="ECO:0000256" key="3">
    <source>
        <dbReference type="PROSITE-ProRule" id="PRU00023"/>
    </source>
</evidence>
<name>A0ABP0IFP3_9DINO</name>
<dbReference type="SUPFAM" id="SSF69322">
    <property type="entry name" value="Tricorn protease domain 2"/>
    <property type="match status" value="1"/>
</dbReference>
<gene>
    <name evidence="5" type="ORF">CCMP2556_LOCUS6451</name>
</gene>
<dbReference type="PANTHER" id="PTHR24189">
    <property type="entry name" value="MYOTROPHIN"/>
    <property type="match status" value="1"/>
</dbReference>
<dbReference type="InterPro" id="IPR050745">
    <property type="entry name" value="Multifunctional_regulatory"/>
</dbReference>
<dbReference type="Gene3D" id="1.25.40.20">
    <property type="entry name" value="Ankyrin repeat-containing domain"/>
    <property type="match status" value="1"/>
</dbReference>
<sequence>MVQEGPVNVCFNAQSYGVDVAFDPQTQEQRLSFRFAVSVSLPQLLQQLIEIQKQDGAVLPMMAPTSQRRTPGSSRAETPPTAAPAYLTPTLQAPLSGTGSQAKERKEMTSFERQSSAASEGRGQFAIDVQLLECVQRHETAKVKELLKQRADVNFQEGTPYLRTPLHLAVESGGSVDEVGHLLQAAANVNAVMAQGKTPLHVAIQQYRRIPAVAIGMLLCSKAKPDAKDASNKTPMDLVKQVFGQLSARGPDNQPLLSSADSAKARQLLSFVMDQRMVAFNLQSQEVQGVHFADVEGDKLVYDTKSGVGLYSVKSQRALFFKNLKQKNEGSVYNVAVNPETGTVAACLQFQQDAPKAQASPQSVIVMVIWPNGKLQHEEPLKLRLPPTTVPADRELLPPMVTMSRTQGTSIVIGRLADGQVYCWQLNSARSQLVSEVKLAVCAGALASSDDGAWVCFANKETGHIDVFTLDQAAHQQAKLAYKPAGTLLNKRPGQLSIQSLQDACLVAVVEDLPAVQVPSQCIEVTRVSPDGHLQTVYRVPIPSPCASLSFCYKSSAHLLCSCTEGLQLVFNLYNSETSCAYDNPGVRSISIASDQSLMASAESNFFKVYKVPAPSASNS</sequence>
<dbReference type="InterPro" id="IPR002110">
    <property type="entry name" value="Ankyrin_rpt"/>
</dbReference>
<evidence type="ECO:0000256" key="2">
    <source>
        <dbReference type="ARBA" id="ARBA00023043"/>
    </source>
</evidence>
<keyword evidence="1" id="KW-0677">Repeat</keyword>
<feature type="compositionally biased region" description="Polar residues" evidence="4">
    <location>
        <begin position="64"/>
        <end position="75"/>
    </location>
</feature>
<evidence type="ECO:0000256" key="1">
    <source>
        <dbReference type="ARBA" id="ARBA00022737"/>
    </source>
</evidence>
<keyword evidence="2 3" id="KW-0040">ANK repeat</keyword>
<dbReference type="InterPro" id="IPR036770">
    <property type="entry name" value="Ankyrin_rpt-contain_sf"/>
</dbReference>
<dbReference type="PANTHER" id="PTHR24189:SF50">
    <property type="entry name" value="ANKYRIN REPEAT AND SOCS BOX PROTEIN 2"/>
    <property type="match status" value="1"/>
</dbReference>
<feature type="compositionally biased region" description="Low complexity" evidence="4">
    <location>
        <begin position="76"/>
        <end position="95"/>
    </location>
</feature>
<comment type="caution">
    <text evidence="5">The sequence shown here is derived from an EMBL/GenBank/DDBJ whole genome shotgun (WGS) entry which is preliminary data.</text>
</comment>